<comment type="catalytic activity">
    <reaction evidence="6">
        <text>L-lysyl-[protein] + 3 S-adenosyl-L-methionine = N(6),N(6),N(6)-trimethyl-L-lysyl-[protein] + 3 S-adenosyl-L-homocysteine + 3 H(+)</text>
        <dbReference type="Rhea" id="RHEA:54192"/>
        <dbReference type="Rhea" id="RHEA-COMP:9752"/>
        <dbReference type="Rhea" id="RHEA-COMP:13826"/>
        <dbReference type="ChEBI" id="CHEBI:15378"/>
        <dbReference type="ChEBI" id="CHEBI:29969"/>
        <dbReference type="ChEBI" id="CHEBI:57856"/>
        <dbReference type="ChEBI" id="CHEBI:59789"/>
        <dbReference type="ChEBI" id="CHEBI:61961"/>
    </reaction>
</comment>
<organism evidence="7 8">
    <name type="scientific">Desulfurispirillum indicum (strain ATCC BAA-1389 / DSM 22839 / S5)</name>
    <dbReference type="NCBI Taxonomy" id="653733"/>
    <lineage>
        <taxon>Bacteria</taxon>
        <taxon>Pseudomonadati</taxon>
        <taxon>Chrysiogenota</taxon>
        <taxon>Chrysiogenia</taxon>
        <taxon>Chrysiogenales</taxon>
        <taxon>Chrysiogenaceae</taxon>
        <taxon>Desulfurispirillum</taxon>
    </lineage>
</organism>
<evidence type="ECO:0000256" key="3">
    <source>
        <dbReference type="ARBA" id="ARBA00022603"/>
    </source>
</evidence>
<dbReference type="Proteomes" id="UP000002572">
    <property type="component" value="Chromosome"/>
</dbReference>
<feature type="binding site" evidence="6">
    <location>
        <position position="184"/>
    </location>
    <ligand>
        <name>S-adenosyl-L-methionine</name>
        <dbReference type="ChEBI" id="CHEBI:59789"/>
    </ligand>
</feature>
<dbReference type="KEGG" id="din:Selin_2276"/>
<comment type="function">
    <text evidence="6">Methylates ribosomal protein L11.</text>
</comment>
<dbReference type="AlphaFoldDB" id="E6W432"/>
<feature type="binding site" evidence="6">
    <location>
        <position position="225"/>
    </location>
    <ligand>
        <name>S-adenosyl-L-methionine</name>
        <dbReference type="ChEBI" id="CHEBI:59789"/>
    </ligand>
</feature>
<keyword evidence="7" id="KW-0689">Ribosomal protein</keyword>
<feature type="binding site" evidence="6">
    <location>
        <position position="162"/>
    </location>
    <ligand>
        <name>S-adenosyl-L-methionine</name>
        <dbReference type="ChEBI" id="CHEBI:59789"/>
    </ligand>
</feature>
<keyword evidence="5 6" id="KW-0949">S-adenosyl-L-methionine</keyword>
<dbReference type="RefSeq" id="WP_013506872.1">
    <property type="nucleotide sequence ID" value="NC_014836.1"/>
</dbReference>
<reference evidence="7 8" key="1">
    <citation type="submission" date="2010-12" db="EMBL/GenBank/DDBJ databases">
        <title>Complete sequence of Desulfurispirillum indicum S5.</title>
        <authorList>
            <consortium name="US DOE Joint Genome Institute"/>
            <person name="Lucas S."/>
            <person name="Copeland A."/>
            <person name="Lapidus A."/>
            <person name="Cheng J.-F."/>
            <person name="Goodwin L."/>
            <person name="Pitluck S."/>
            <person name="Chertkov O."/>
            <person name="Held B."/>
            <person name="Detter J.C."/>
            <person name="Han C."/>
            <person name="Tapia R."/>
            <person name="Land M."/>
            <person name="Hauser L."/>
            <person name="Kyrpides N."/>
            <person name="Ivanova N."/>
            <person name="Mikhailova N."/>
            <person name="Haggblom M."/>
            <person name="Rauschenbach I."/>
            <person name="Bini E."/>
            <person name="Woyke T."/>
        </authorList>
    </citation>
    <scope>NUCLEOTIDE SEQUENCE [LARGE SCALE GENOMIC DNA]</scope>
    <source>
        <strain evidence="8">ATCC BAA-1389 / DSM 22839 / S5</strain>
    </source>
</reference>
<accession>E6W432</accession>
<dbReference type="InterPro" id="IPR029063">
    <property type="entry name" value="SAM-dependent_MTases_sf"/>
</dbReference>
<comment type="subcellular location">
    <subcellularLocation>
        <location evidence="6">Cytoplasm</location>
    </subcellularLocation>
</comment>
<evidence type="ECO:0000256" key="5">
    <source>
        <dbReference type="ARBA" id="ARBA00022691"/>
    </source>
</evidence>
<evidence type="ECO:0000256" key="1">
    <source>
        <dbReference type="ARBA" id="ARBA00009741"/>
    </source>
</evidence>
<dbReference type="GO" id="GO:0032259">
    <property type="term" value="P:methylation"/>
    <property type="evidence" value="ECO:0007669"/>
    <property type="project" value="UniProtKB-KW"/>
</dbReference>
<dbReference type="PANTHER" id="PTHR43648">
    <property type="entry name" value="ELECTRON TRANSFER FLAVOPROTEIN BETA SUBUNIT LYSINE METHYLTRANSFERASE"/>
    <property type="match status" value="1"/>
</dbReference>
<dbReference type="InParanoid" id="E6W432"/>
<dbReference type="PANTHER" id="PTHR43648:SF1">
    <property type="entry name" value="ELECTRON TRANSFER FLAVOPROTEIN BETA SUBUNIT LYSINE METHYLTRANSFERASE"/>
    <property type="match status" value="1"/>
</dbReference>
<keyword evidence="3 6" id="KW-0489">Methyltransferase</keyword>
<dbReference type="STRING" id="653733.Selin_2276"/>
<dbReference type="EC" id="2.1.1.-" evidence="6"/>
<dbReference type="GO" id="GO:0016279">
    <property type="term" value="F:protein-lysine N-methyltransferase activity"/>
    <property type="evidence" value="ECO:0007669"/>
    <property type="project" value="RHEA"/>
</dbReference>
<dbReference type="GO" id="GO:0005840">
    <property type="term" value="C:ribosome"/>
    <property type="evidence" value="ECO:0007669"/>
    <property type="project" value="UniProtKB-KW"/>
</dbReference>
<gene>
    <name evidence="6" type="primary">prmA</name>
    <name evidence="7" type="ordered locus">Selin_2276</name>
</gene>
<sequence length="286" mass="31754">MSNSIELTITYERSCHEAIETQLILFGCQAFLSKELEEVEREEQPTLSLKAYFDPQEYAGRRQAIERYLQSAAAGFCTRVIEPQDWENSWKAYFQPLEVAEGSIRIQPAWEPLSPQETAPYMAVILIDPGMAFGTGQHPTTILCLEALARLPLAGKSVLDVGTGSGILAIGARKMGANPVLAFDNDPLCEPICRENAALNQVEGIDFRTTTAEHISQVHDIVIANIIAGVHIEIMPHYRRLAGEYLILSGILREREADVRTALNLHGFRHAASTYRGDWCALCVEV</sequence>
<dbReference type="InterPro" id="IPR050078">
    <property type="entry name" value="Ribosomal_L11_MeTrfase_PrmA"/>
</dbReference>
<dbReference type="Pfam" id="PF06325">
    <property type="entry name" value="PrmA"/>
    <property type="match status" value="1"/>
</dbReference>
<dbReference type="HOGENOM" id="CLU_049382_4_1_0"/>
<dbReference type="EMBL" id="CP002432">
    <property type="protein sequence ID" value="ADU66996.1"/>
    <property type="molecule type" value="Genomic_DNA"/>
</dbReference>
<keyword evidence="2 6" id="KW-0963">Cytoplasm</keyword>
<dbReference type="HAMAP" id="MF_00735">
    <property type="entry name" value="Methyltr_PrmA"/>
    <property type="match status" value="1"/>
</dbReference>
<dbReference type="eggNOG" id="COG2264">
    <property type="taxonomic scope" value="Bacteria"/>
</dbReference>
<evidence type="ECO:0000256" key="2">
    <source>
        <dbReference type="ARBA" id="ARBA00022490"/>
    </source>
</evidence>
<dbReference type="CDD" id="cd02440">
    <property type="entry name" value="AdoMet_MTases"/>
    <property type="match status" value="1"/>
</dbReference>
<evidence type="ECO:0000256" key="4">
    <source>
        <dbReference type="ARBA" id="ARBA00022679"/>
    </source>
</evidence>
<protein>
    <recommendedName>
        <fullName evidence="6">Ribosomal protein L11 methyltransferase</fullName>
        <shortName evidence="6">L11 Mtase</shortName>
        <ecNumber evidence="6">2.1.1.-</ecNumber>
    </recommendedName>
</protein>
<proteinExistence type="inferred from homology"/>
<name>E6W432_DESIS</name>
<dbReference type="InterPro" id="IPR004498">
    <property type="entry name" value="Ribosomal_PrmA_MeTrfase"/>
</dbReference>
<feature type="binding site" evidence="6">
    <location>
        <position position="141"/>
    </location>
    <ligand>
        <name>S-adenosyl-L-methionine</name>
        <dbReference type="ChEBI" id="CHEBI:59789"/>
    </ligand>
</feature>
<evidence type="ECO:0000313" key="7">
    <source>
        <dbReference type="EMBL" id="ADU66996.1"/>
    </source>
</evidence>
<dbReference type="SUPFAM" id="SSF53335">
    <property type="entry name" value="S-adenosyl-L-methionine-dependent methyltransferases"/>
    <property type="match status" value="1"/>
</dbReference>
<dbReference type="Gene3D" id="3.40.50.150">
    <property type="entry name" value="Vaccinia Virus protein VP39"/>
    <property type="match status" value="1"/>
</dbReference>
<evidence type="ECO:0000256" key="6">
    <source>
        <dbReference type="HAMAP-Rule" id="MF_00735"/>
    </source>
</evidence>
<dbReference type="FunCoup" id="E6W432">
    <property type="interactions" value="413"/>
</dbReference>
<keyword evidence="4 6" id="KW-0808">Transferase</keyword>
<evidence type="ECO:0000313" key="8">
    <source>
        <dbReference type="Proteomes" id="UP000002572"/>
    </source>
</evidence>
<keyword evidence="7" id="KW-0687">Ribonucleoprotein</keyword>
<comment type="similarity">
    <text evidence="1 6">Belongs to the methyltransferase superfamily. PrmA family.</text>
</comment>
<keyword evidence="8" id="KW-1185">Reference proteome</keyword>
<dbReference type="GO" id="GO:0005737">
    <property type="term" value="C:cytoplasm"/>
    <property type="evidence" value="ECO:0007669"/>
    <property type="project" value="UniProtKB-SubCell"/>
</dbReference>
<dbReference type="OrthoDB" id="9785995at2"/>